<accession>A0A8C0XE26</accession>
<dbReference type="InterPro" id="IPR032940">
    <property type="entry name" value="CAMSAP"/>
</dbReference>
<name>A0A8C0XE26_CASCN</name>
<dbReference type="InterPro" id="IPR031372">
    <property type="entry name" value="CAMSAP_CC1"/>
</dbReference>
<dbReference type="AlphaFoldDB" id="A0A8C0XE26"/>
<dbReference type="Ensembl" id="ENSCCNT00000032414.1">
    <property type="protein sequence ID" value="ENSCCNP00000025496.1"/>
    <property type="gene ID" value="ENSCCNG00000024856.1"/>
</dbReference>
<dbReference type="GO" id="GO:0031175">
    <property type="term" value="P:neuron projection development"/>
    <property type="evidence" value="ECO:0007669"/>
    <property type="project" value="InterPro"/>
</dbReference>
<reference evidence="1" key="1">
    <citation type="submission" date="2023-09" db="UniProtKB">
        <authorList>
            <consortium name="Ensembl"/>
        </authorList>
    </citation>
    <scope>IDENTIFICATION</scope>
</reference>
<dbReference type="PANTHER" id="PTHR21595">
    <property type="entry name" value="PATRONIN"/>
    <property type="match status" value="1"/>
</dbReference>
<evidence type="ECO:0000313" key="1">
    <source>
        <dbReference type="Ensembl" id="ENSCCNP00000025496.1"/>
    </source>
</evidence>
<sequence>MKLEEKRRAIEAQKKKMEAAFTKQRQKMGRTAFLTVVKKRGDGISPLREEAAVSFLLDRIVNTLTQFFIVSETCPH</sequence>
<dbReference type="GO" id="GO:0031122">
    <property type="term" value="P:cytoplasmic microtubule organization"/>
    <property type="evidence" value="ECO:0007669"/>
    <property type="project" value="TreeGrafter"/>
</dbReference>
<proteinExistence type="predicted"/>
<dbReference type="GO" id="GO:0051011">
    <property type="term" value="F:microtubule minus-end binding"/>
    <property type="evidence" value="ECO:0007669"/>
    <property type="project" value="TreeGrafter"/>
</dbReference>
<dbReference type="GO" id="GO:0030507">
    <property type="term" value="F:spectrin binding"/>
    <property type="evidence" value="ECO:0007669"/>
    <property type="project" value="InterPro"/>
</dbReference>
<organism evidence="1">
    <name type="scientific">Castor canadensis</name>
    <name type="common">American beaver</name>
    <dbReference type="NCBI Taxonomy" id="51338"/>
    <lineage>
        <taxon>Eukaryota</taxon>
        <taxon>Metazoa</taxon>
        <taxon>Chordata</taxon>
        <taxon>Craniata</taxon>
        <taxon>Vertebrata</taxon>
        <taxon>Euteleostomi</taxon>
        <taxon>Mammalia</taxon>
        <taxon>Eutheria</taxon>
        <taxon>Euarchontoglires</taxon>
        <taxon>Glires</taxon>
        <taxon>Rodentia</taxon>
        <taxon>Castorimorpha</taxon>
        <taxon>Castoridae</taxon>
        <taxon>Castor</taxon>
    </lineage>
</organism>
<dbReference type="GO" id="GO:0007026">
    <property type="term" value="P:negative regulation of microtubule depolymerization"/>
    <property type="evidence" value="ECO:0007669"/>
    <property type="project" value="TreeGrafter"/>
</dbReference>
<dbReference type="PANTHER" id="PTHR21595:SF1">
    <property type="entry name" value="CALMODULIN-REGULATED SPECTRIN-ASSOCIATED PROTEIN 2"/>
    <property type="match status" value="1"/>
</dbReference>
<dbReference type="GO" id="GO:0005516">
    <property type="term" value="F:calmodulin binding"/>
    <property type="evidence" value="ECO:0007669"/>
    <property type="project" value="InterPro"/>
</dbReference>
<dbReference type="Pfam" id="PF17095">
    <property type="entry name" value="CAMSAP_CC1"/>
    <property type="match status" value="1"/>
</dbReference>
<dbReference type="GO" id="GO:0036449">
    <property type="term" value="C:microtubule minus-end"/>
    <property type="evidence" value="ECO:0007669"/>
    <property type="project" value="TreeGrafter"/>
</dbReference>
<protein>
    <submittedName>
        <fullName evidence="1">Uncharacterized protein</fullName>
    </submittedName>
</protein>